<evidence type="ECO:0008006" key="3">
    <source>
        <dbReference type="Google" id="ProtNLM"/>
    </source>
</evidence>
<feature type="region of interest" description="Disordered" evidence="1">
    <location>
        <begin position="98"/>
        <end position="127"/>
    </location>
</feature>
<protein>
    <recommendedName>
        <fullName evidence="3">Peptidase M41 FtsH extracellular domain-containing protein</fullName>
    </recommendedName>
</protein>
<feature type="region of interest" description="Disordered" evidence="1">
    <location>
        <begin position="1"/>
        <end position="49"/>
    </location>
</feature>
<sequence length="176" mass="19235">MSLSSLSRALTRSARSSRPQRQGSLLEGYAGLRTAPPRPPLPGGGDGGLGSVRSYLTSALGSRAAATPGAGKVGDWRFLLVSSQFRRLFSDGSKKNYEKYYPKEKQEKPTGDGSDKSDSKKDSNSKDKWNFQEDVVKKFQALLAPLLFLGLMLSSLPRGSSVKEISFQEFKNKLLE</sequence>
<evidence type="ECO:0000313" key="2">
    <source>
        <dbReference type="EMBL" id="JAD92719.1"/>
    </source>
</evidence>
<name>A0A0A9DVZ5_ARUDO</name>
<accession>A0A0A9DVZ5</accession>
<organism evidence="2">
    <name type="scientific">Arundo donax</name>
    <name type="common">Giant reed</name>
    <name type="synonym">Donax arundinaceus</name>
    <dbReference type="NCBI Taxonomy" id="35708"/>
    <lineage>
        <taxon>Eukaryota</taxon>
        <taxon>Viridiplantae</taxon>
        <taxon>Streptophyta</taxon>
        <taxon>Embryophyta</taxon>
        <taxon>Tracheophyta</taxon>
        <taxon>Spermatophyta</taxon>
        <taxon>Magnoliopsida</taxon>
        <taxon>Liliopsida</taxon>
        <taxon>Poales</taxon>
        <taxon>Poaceae</taxon>
        <taxon>PACMAD clade</taxon>
        <taxon>Arundinoideae</taxon>
        <taxon>Arundineae</taxon>
        <taxon>Arundo</taxon>
    </lineage>
</organism>
<dbReference type="EMBL" id="GBRH01205176">
    <property type="protein sequence ID" value="JAD92719.1"/>
    <property type="molecule type" value="Transcribed_RNA"/>
</dbReference>
<dbReference type="AlphaFoldDB" id="A0A0A9DVZ5"/>
<reference evidence="2" key="2">
    <citation type="journal article" date="2015" name="Data Brief">
        <title>Shoot transcriptome of the giant reed, Arundo donax.</title>
        <authorList>
            <person name="Barrero R.A."/>
            <person name="Guerrero F.D."/>
            <person name="Moolhuijzen P."/>
            <person name="Goolsby J.A."/>
            <person name="Tidwell J."/>
            <person name="Bellgard S.E."/>
            <person name="Bellgard M.I."/>
        </authorList>
    </citation>
    <scope>NUCLEOTIDE SEQUENCE</scope>
    <source>
        <tissue evidence="2">Shoot tissue taken approximately 20 cm above the soil surface</tissue>
    </source>
</reference>
<feature type="compositionally biased region" description="Low complexity" evidence="1">
    <location>
        <begin position="1"/>
        <end position="17"/>
    </location>
</feature>
<proteinExistence type="predicted"/>
<evidence type="ECO:0000256" key="1">
    <source>
        <dbReference type="SAM" id="MobiDB-lite"/>
    </source>
</evidence>
<reference evidence="2" key="1">
    <citation type="submission" date="2014-09" db="EMBL/GenBank/DDBJ databases">
        <authorList>
            <person name="Magalhaes I.L.F."/>
            <person name="Oliveira U."/>
            <person name="Santos F.R."/>
            <person name="Vidigal T.H.D.A."/>
            <person name="Brescovit A.D."/>
            <person name="Santos A.J."/>
        </authorList>
    </citation>
    <scope>NUCLEOTIDE SEQUENCE</scope>
    <source>
        <tissue evidence="2">Shoot tissue taken approximately 20 cm above the soil surface</tissue>
    </source>
</reference>